<dbReference type="Proteomes" id="UP000298663">
    <property type="component" value="Unassembled WGS sequence"/>
</dbReference>
<dbReference type="PANTHER" id="PTHR23510:SF3">
    <property type="entry name" value="MAJOR FACILITATOR SUPERFAMILY DOMAIN-CONTAINING PROTEIN 8"/>
    <property type="match status" value="1"/>
</dbReference>
<dbReference type="EMBL" id="AZBU02000010">
    <property type="protein sequence ID" value="TKR63077.1"/>
    <property type="molecule type" value="Genomic_DNA"/>
</dbReference>
<evidence type="ECO:0000256" key="5">
    <source>
        <dbReference type="ARBA" id="ARBA00023136"/>
    </source>
</evidence>
<feature type="transmembrane region" description="Helical" evidence="6">
    <location>
        <begin position="408"/>
        <end position="427"/>
    </location>
</feature>
<feature type="transmembrane region" description="Helical" evidence="6">
    <location>
        <begin position="45"/>
        <end position="63"/>
    </location>
</feature>
<evidence type="ECO:0000256" key="3">
    <source>
        <dbReference type="ARBA" id="ARBA00022692"/>
    </source>
</evidence>
<sequence length="459" mass="51409">MWPFLENIDKQATEEFFGFVVAGYSFAQCVVSPIFGYWSNRIKQISIPMYAGLGSMIFGNILYFSTEVFPSNRRFVMLIARFFLGIGSANLPLLRTYASTSCVPSDRALAIAYINGGISIGTTLGPGLQLIFSPIGYPGLRFLTGLGINMYTAPAFTACFVNILCCFLLKCYFTESYAGIIENSQESVLEKPRLPKFDKTAAAVCNITRFTQQFFFTNIELIGSPFAMTIFAFTRQETIQYGSIAQVALGAISLGNFFSYIGFKFSRFMRHRIAIMGALATLFVFHLATYPWAFIPGQLVTYNDSRKNVLNDISLNTSEEHVGCNVNRFTWCDSMKPVNPWIYYIAFAICIGLAMPYIDISNNTVYGRILGPRRQGTMQGIMQFCGGLARFIGPMTVGVLYARYGPKAIWITEMGIIAVTGLLWVVFYKRMVELKVDETTTLTNLDVPSYGSEEERERL</sequence>
<feature type="transmembrane region" description="Helical" evidence="6">
    <location>
        <begin position="110"/>
        <end position="132"/>
    </location>
</feature>
<feature type="transmembrane region" description="Helical" evidence="6">
    <location>
        <begin position="16"/>
        <end position="38"/>
    </location>
</feature>
<keyword evidence="2" id="KW-0813">Transport</keyword>
<evidence type="ECO:0008006" key="9">
    <source>
        <dbReference type="Google" id="ProtNLM"/>
    </source>
</evidence>
<dbReference type="GO" id="GO:0012505">
    <property type="term" value="C:endomembrane system"/>
    <property type="evidence" value="ECO:0007669"/>
    <property type="project" value="UniProtKB-SubCell"/>
</dbReference>
<dbReference type="InterPro" id="IPR051068">
    <property type="entry name" value="MFS_Domain-Containing_Protein"/>
</dbReference>
<reference evidence="7 8" key="1">
    <citation type="journal article" date="2015" name="Genome Biol.">
        <title>Comparative genomics of Steinernema reveals deeply conserved gene regulatory networks.</title>
        <authorList>
            <person name="Dillman A.R."/>
            <person name="Macchietto M."/>
            <person name="Porter C.F."/>
            <person name="Rogers A."/>
            <person name="Williams B."/>
            <person name="Antoshechkin I."/>
            <person name="Lee M.M."/>
            <person name="Goodwin Z."/>
            <person name="Lu X."/>
            <person name="Lewis E.E."/>
            <person name="Goodrich-Blair H."/>
            <person name="Stock S.P."/>
            <person name="Adams B.J."/>
            <person name="Sternberg P.W."/>
            <person name="Mortazavi A."/>
        </authorList>
    </citation>
    <scope>NUCLEOTIDE SEQUENCE [LARGE SCALE GENOMIC DNA]</scope>
    <source>
        <strain evidence="7 8">ALL</strain>
    </source>
</reference>
<keyword evidence="8" id="KW-1185">Reference proteome</keyword>
<accession>A0A4U5M2Y9</accession>
<gene>
    <name evidence="7" type="ORF">L596_026954</name>
</gene>
<feature type="transmembrane region" description="Helical" evidence="6">
    <location>
        <begin position="75"/>
        <end position="98"/>
    </location>
</feature>
<dbReference type="Pfam" id="PF07690">
    <property type="entry name" value="MFS_1"/>
    <property type="match status" value="2"/>
</dbReference>
<dbReference type="Gene3D" id="1.20.1250.20">
    <property type="entry name" value="MFS general substrate transporter like domains"/>
    <property type="match status" value="2"/>
</dbReference>
<comment type="subcellular location">
    <subcellularLocation>
        <location evidence="1">Endomembrane system</location>
        <topology evidence="1">Multi-pass membrane protein</topology>
    </subcellularLocation>
</comment>
<evidence type="ECO:0000313" key="8">
    <source>
        <dbReference type="Proteomes" id="UP000298663"/>
    </source>
</evidence>
<protein>
    <recommendedName>
        <fullName evidence="9">Major facilitator superfamily (MFS) profile domain-containing protein</fullName>
    </recommendedName>
</protein>
<feature type="transmembrane region" description="Helical" evidence="6">
    <location>
        <begin position="214"/>
        <end position="233"/>
    </location>
</feature>
<feature type="transmembrane region" description="Helical" evidence="6">
    <location>
        <begin position="273"/>
        <end position="295"/>
    </location>
</feature>
<dbReference type="STRING" id="34508.A0A4U5M2Y9"/>
<evidence type="ECO:0000313" key="7">
    <source>
        <dbReference type="EMBL" id="TKR63077.1"/>
    </source>
</evidence>
<keyword evidence="4 6" id="KW-1133">Transmembrane helix</keyword>
<evidence type="ECO:0000256" key="6">
    <source>
        <dbReference type="SAM" id="Phobius"/>
    </source>
</evidence>
<keyword evidence="3 6" id="KW-0812">Transmembrane</keyword>
<evidence type="ECO:0000256" key="1">
    <source>
        <dbReference type="ARBA" id="ARBA00004127"/>
    </source>
</evidence>
<feature type="transmembrane region" description="Helical" evidence="6">
    <location>
        <begin position="239"/>
        <end position="261"/>
    </location>
</feature>
<dbReference type="InterPro" id="IPR011701">
    <property type="entry name" value="MFS"/>
</dbReference>
<dbReference type="GO" id="GO:0005765">
    <property type="term" value="C:lysosomal membrane"/>
    <property type="evidence" value="ECO:0007669"/>
    <property type="project" value="TreeGrafter"/>
</dbReference>
<feature type="transmembrane region" description="Helical" evidence="6">
    <location>
        <begin position="341"/>
        <end position="360"/>
    </location>
</feature>
<dbReference type="PANTHER" id="PTHR23510">
    <property type="entry name" value="INNER MEMBRANE TRANSPORT PROTEIN YAJR"/>
    <property type="match status" value="1"/>
</dbReference>
<dbReference type="CDD" id="cd17326">
    <property type="entry name" value="MFS_MFSD8"/>
    <property type="match status" value="1"/>
</dbReference>
<evidence type="ECO:0000256" key="4">
    <source>
        <dbReference type="ARBA" id="ARBA00022989"/>
    </source>
</evidence>
<dbReference type="GO" id="GO:0022857">
    <property type="term" value="F:transmembrane transporter activity"/>
    <property type="evidence" value="ECO:0007669"/>
    <property type="project" value="InterPro"/>
</dbReference>
<dbReference type="OrthoDB" id="370281at2759"/>
<name>A0A4U5M2Y9_STECR</name>
<organism evidence="7 8">
    <name type="scientific">Steinernema carpocapsae</name>
    <name type="common">Entomopathogenic nematode</name>
    <dbReference type="NCBI Taxonomy" id="34508"/>
    <lineage>
        <taxon>Eukaryota</taxon>
        <taxon>Metazoa</taxon>
        <taxon>Ecdysozoa</taxon>
        <taxon>Nematoda</taxon>
        <taxon>Chromadorea</taxon>
        <taxon>Rhabditida</taxon>
        <taxon>Tylenchina</taxon>
        <taxon>Panagrolaimomorpha</taxon>
        <taxon>Strongyloidoidea</taxon>
        <taxon>Steinernematidae</taxon>
        <taxon>Steinernema</taxon>
    </lineage>
</organism>
<dbReference type="InterPro" id="IPR036259">
    <property type="entry name" value="MFS_trans_sf"/>
</dbReference>
<feature type="transmembrane region" description="Helical" evidence="6">
    <location>
        <begin position="381"/>
        <end position="402"/>
    </location>
</feature>
<proteinExistence type="predicted"/>
<reference evidence="7 8" key="2">
    <citation type="journal article" date="2019" name="G3 (Bethesda)">
        <title>Hybrid Assembly of the Genome of the Entomopathogenic Nematode Steinernema carpocapsae Identifies the X-Chromosome.</title>
        <authorList>
            <person name="Serra L."/>
            <person name="Macchietto M."/>
            <person name="Macias-Munoz A."/>
            <person name="McGill C.J."/>
            <person name="Rodriguez I.M."/>
            <person name="Rodriguez B."/>
            <person name="Murad R."/>
            <person name="Mortazavi A."/>
        </authorList>
    </citation>
    <scope>NUCLEOTIDE SEQUENCE [LARGE SCALE GENOMIC DNA]</scope>
    <source>
        <strain evidence="7 8">ALL</strain>
    </source>
</reference>
<feature type="transmembrane region" description="Helical" evidence="6">
    <location>
        <begin position="152"/>
        <end position="173"/>
    </location>
</feature>
<dbReference type="SUPFAM" id="SSF103473">
    <property type="entry name" value="MFS general substrate transporter"/>
    <property type="match status" value="1"/>
</dbReference>
<keyword evidence="5 6" id="KW-0472">Membrane</keyword>
<dbReference type="AlphaFoldDB" id="A0A4U5M2Y9"/>
<comment type="caution">
    <text evidence="7">The sequence shown here is derived from an EMBL/GenBank/DDBJ whole genome shotgun (WGS) entry which is preliminary data.</text>
</comment>
<evidence type="ECO:0000256" key="2">
    <source>
        <dbReference type="ARBA" id="ARBA00022448"/>
    </source>
</evidence>